<proteinExistence type="predicted"/>
<evidence type="ECO:0000313" key="5">
    <source>
        <dbReference type="Proteomes" id="UP001521184"/>
    </source>
</evidence>
<protein>
    <recommendedName>
        <fullName evidence="6">Galactose oxidase</fullName>
    </recommendedName>
</protein>
<dbReference type="SUPFAM" id="SSF50965">
    <property type="entry name" value="Galactose oxidase, central domain"/>
    <property type="match status" value="1"/>
</dbReference>
<dbReference type="EMBL" id="JAKEKT020000001">
    <property type="protein sequence ID" value="KAL1651936.1"/>
    <property type="molecule type" value="Genomic_DNA"/>
</dbReference>
<keyword evidence="2" id="KW-0408">Iron</keyword>
<evidence type="ECO:0000256" key="2">
    <source>
        <dbReference type="ARBA" id="ARBA00023004"/>
    </source>
</evidence>
<evidence type="ECO:0000256" key="1">
    <source>
        <dbReference type="ARBA" id="ARBA00022737"/>
    </source>
</evidence>
<name>A0ABR3U654_9PEZI</name>
<feature type="chain" id="PRO_5047208202" description="Galactose oxidase" evidence="3">
    <location>
        <begin position="24"/>
        <end position="451"/>
    </location>
</feature>
<keyword evidence="5" id="KW-1185">Reference proteome</keyword>
<feature type="signal peptide" evidence="3">
    <location>
        <begin position="1"/>
        <end position="23"/>
    </location>
</feature>
<keyword evidence="1" id="KW-0677">Repeat</keyword>
<evidence type="ECO:0008006" key="6">
    <source>
        <dbReference type="Google" id="ProtNLM"/>
    </source>
</evidence>
<comment type="caution">
    <text evidence="4">The sequence shown here is derived from an EMBL/GenBank/DDBJ whole genome shotgun (WGS) entry which is preliminary data.</text>
</comment>
<dbReference type="PANTHER" id="PTHR47435:SF4">
    <property type="entry name" value="KELCH REPEAT PROTEIN (AFU_ORTHOLOGUE AFUA_5G12780)"/>
    <property type="match status" value="1"/>
</dbReference>
<gene>
    <name evidence="4" type="ORF">SLS58_000059</name>
</gene>
<evidence type="ECO:0000256" key="3">
    <source>
        <dbReference type="SAM" id="SignalP"/>
    </source>
</evidence>
<evidence type="ECO:0000313" key="4">
    <source>
        <dbReference type="EMBL" id="KAL1651936.1"/>
    </source>
</evidence>
<dbReference type="Proteomes" id="UP001521184">
    <property type="component" value="Unassembled WGS sequence"/>
</dbReference>
<dbReference type="PANTHER" id="PTHR47435">
    <property type="entry name" value="KELCH REPEAT PROTEIN (AFU_ORTHOLOGUE AFUA_5G12780)"/>
    <property type="match status" value="1"/>
</dbReference>
<organism evidence="4 5">
    <name type="scientific">Diplodia intermedia</name>
    <dbReference type="NCBI Taxonomy" id="856260"/>
    <lineage>
        <taxon>Eukaryota</taxon>
        <taxon>Fungi</taxon>
        <taxon>Dikarya</taxon>
        <taxon>Ascomycota</taxon>
        <taxon>Pezizomycotina</taxon>
        <taxon>Dothideomycetes</taxon>
        <taxon>Dothideomycetes incertae sedis</taxon>
        <taxon>Botryosphaeriales</taxon>
        <taxon>Botryosphaeriaceae</taxon>
        <taxon>Diplodia</taxon>
    </lineage>
</organism>
<dbReference type="Gene3D" id="2.120.10.80">
    <property type="entry name" value="Kelch-type beta propeller"/>
    <property type="match status" value="1"/>
</dbReference>
<keyword evidence="3" id="KW-0732">Signal</keyword>
<dbReference type="InterPro" id="IPR015915">
    <property type="entry name" value="Kelch-typ_b-propeller"/>
</dbReference>
<dbReference type="InterPro" id="IPR011043">
    <property type="entry name" value="Gal_Oxase/kelch_b-propeller"/>
</dbReference>
<reference evidence="4 5" key="1">
    <citation type="journal article" date="2023" name="Plant Dis.">
        <title>First Report of Diplodia intermedia Causing Canker and Dieback Diseases on Apple Trees in Canada.</title>
        <authorList>
            <person name="Ellouze W."/>
            <person name="Ilyukhin E."/>
            <person name="Sulman M."/>
            <person name="Ali S."/>
        </authorList>
    </citation>
    <scope>NUCLEOTIDE SEQUENCE [LARGE SCALE GENOMIC DNA]</scope>
    <source>
        <strain evidence="4 5">M45-28</strain>
    </source>
</reference>
<accession>A0ABR3U654</accession>
<sequence length="451" mass="49109">MDHLPWLCYLVALILIAGDVGNALVTRQANGATDASSFLRRGYHASVVAGNYVYIDGGEFSTYDNGDVKYEYSNTILSIDLSKNWTNATVTLQSTSKPSSVPSLNHPGIWYDSSADTIYTGFAGRISSLNESDLSPWPMGVWSFKPDGLGSGTWDTALATDDKVFDSITRPYTAAVAYGNGVGYALGGSVTWQTAPGITGGDTSAIVNIDGMLRFDMTTKELTNVTVKGPRFQNGHIQLAQMQYVPNFGPEGVFLVLGGVKTNPETDTFDWGIVTVFDPESGRWYDQQTSGNIPRGRKEFCSTGMASDNKTFEVFVYAGWGGDLGTQSVSFDQIYILTLPAFHWIQVDYDQTGTRHALTCHPVGGSQILTIGGVNSASTDSSASIYKGTFRDKDKYTQGLAVFDLSTLEWKDQYTANASGYTQSDMVRSYYAQNPPRLSAQEQLPELPLVR</sequence>